<dbReference type="Proteomes" id="UP001303373">
    <property type="component" value="Chromosome 3"/>
</dbReference>
<accession>A0AAQ3M2G4</accession>
<feature type="domain" description="C2H2-type" evidence="9">
    <location>
        <begin position="198"/>
        <end position="230"/>
    </location>
</feature>
<evidence type="ECO:0000259" key="9">
    <source>
        <dbReference type="PROSITE" id="PS50157"/>
    </source>
</evidence>
<keyword evidence="2" id="KW-0479">Metal-binding</keyword>
<feature type="compositionally biased region" description="Low complexity" evidence="8">
    <location>
        <begin position="53"/>
        <end position="75"/>
    </location>
</feature>
<dbReference type="PROSITE" id="PS00028">
    <property type="entry name" value="ZINC_FINGER_C2H2_1"/>
    <property type="match status" value="1"/>
</dbReference>
<feature type="compositionally biased region" description="Polar residues" evidence="8">
    <location>
        <begin position="255"/>
        <end position="266"/>
    </location>
</feature>
<dbReference type="PANTHER" id="PTHR16515">
    <property type="entry name" value="PR DOMAIN ZINC FINGER PROTEIN"/>
    <property type="match status" value="1"/>
</dbReference>
<proteinExistence type="predicted"/>
<comment type="subcellular location">
    <subcellularLocation>
        <location evidence="1">Nucleus</location>
    </subcellularLocation>
</comment>
<feature type="region of interest" description="Disordered" evidence="8">
    <location>
        <begin position="244"/>
        <end position="284"/>
    </location>
</feature>
<evidence type="ECO:0000313" key="11">
    <source>
        <dbReference type="Proteomes" id="UP001303373"/>
    </source>
</evidence>
<evidence type="ECO:0000256" key="3">
    <source>
        <dbReference type="ARBA" id="ARBA00022737"/>
    </source>
</evidence>
<dbReference type="InterPro" id="IPR013087">
    <property type="entry name" value="Znf_C2H2_type"/>
</dbReference>
<evidence type="ECO:0000256" key="5">
    <source>
        <dbReference type="ARBA" id="ARBA00022833"/>
    </source>
</evidence>
<protein>
    <recommendedName>
        <fullName evidence="9">C2H2-type domain-containing protein</fullName>
    </recommendedName>
</protein>
<evidence type="ECO:0000256" key="8">
    <source>
        <dbReference type="SAM" id="MobiDB-lite"/>
    </source>
</evidence>
<name>A0AAQ3M2G4_9PEZI</name>
<organism evidence="10 11">
    <name type="scientific">Acrodontium crateriforme</name>
    <dbReference type="NCBI Taxonomy" id="150365"/>
    <lineage>
        <taxon>Eukaryota</taxon>
        <taxon>Fungi</taxon>
        <taxon>Dikarya</taxon>
        <taxon>Ascomycota</taxon>
        <taxon>Pezizomycotina</taxon>
        <taxon>Dothideomycetes</taxon>
        <taxon>Dothideomycetidae</taxon>
        <taxon>Mycosphaerellales</taxon>
        <taxon>Teratosphaeriaceae</taxon>
        <taxon>Acrodontium</taxon>
    </lineage>
</organism>
<reference evidence="10 11" key="1">
    <citation type="submission" date="2023-11" db="EMBL/GenBank/DDBJ databases">
        <title>An acidophilic fungus is an integral part of prey digestion in a carnivorous sundew plant.</title>
        <authorList>
            <person name="Tsai I.J."/>
        </authorList>
    </citation>
    <scope>NUCLEOTIDE SEQUENCE [LARGE SCALE GENOMIC DNA]</scope>
    <source>
        <strain evidence="10">169a</strain>
    </source>
</reference>
<dbReference type="InterPro" id="IPR036236">
    <property type="entry name" value="Znf_C2H2_sf"/>
</dbReference>
<sequence>MMDGRNSLGRTISLLNSSDSASKIHLPPLTSHSRASSNSSSPTPPQTPNLVRSSSASSSNLFQSPSPTTPSFDPFDSAASAHLRKHQHYSHCYIVNPSSAKMDDSHQGPSMYPPIPEPTGAISSAYPMPQQMPSQQQPPPPPPPQQQQQQQPVQLQQLPSLPMQATHRSSNSPSSEPSRVSTVSATSTAKPQPKKNQYPCPLAKQFNCSDYFTTSGHAARHAKKHTGKKDAFCPECNKAFTRKDNMEQHRRTHQNGRGASRSTTTADDAKIKKPVKPATTKKSSIGKTDAQFEAAIEQQLVDQQAQALHAQQMVQQPPIDQGMMIPPSGPYYLGGLPSIDAGPIASLPMAIPPMSVRPPFHRTNNYSTAPNAEYAPPAAPMSRSSGV</sequence>
<feature type="domain" description="C2H2-type" evidence="9">
    <location>
        <begin position="231"/>
        <end position="258"/>
    </location>
</feature>
<dbReference type="Pfam" id="PF00096">
    <property type="entry name" value="zf-C2H2"/>
    <property type="match status" value="1"/>
</dbReference>
<dbReference type="GO" id="GO:0010468">
    <property type="term" value="P:regulation of gene expression"/>
    <property type="evidence" value="ECO:0007669"/>
    <property type="project" value="TreeGrafter"/>
</dbReference>
<evidence type="ECO:0000256" key="4">
    <source>
        <dbReference type="ARBA" id="ARBA00022771"/>
    </source>
</evidence>
<dbReference type="PANTHER" id="PTHR16515:SF66">
    <property type="entry name" value="C2H2-TYPE DOMAIN-CONTAINING PROTEIN"/>
    <property type="match status" value="1"/>
</dbReference>
<dbReference type="SMART" id="SM00355">
    <property type="entry name" value="ZnF_C2H2"/>
    <property type="match status" value="2"/>
</dbReference>
<feature type="region of interest" description="Disordered" evidence="8">
    <location>
        <begin position="16"/>
        <end position="75"/>
    </location>
</feature>
<keyword evidence="4 7" id="KW-0863">Zinc-finger</keyword>
<dbReference type="Gene3D" id="3.30.160.60">
    <property type="entry name" value="Classic Zinc Finger"/>
    <property type="match status" value="1"/>
</dbReference>
<keyword evidence="3" id="KW-0677">Repeat</keyword>
<keyword evidence="11" id="KW-1185">Reference proteome</keyword>
<feature type="region of interest" description="Disordered" evidence="8">
    <location>
        <begin position="100"/>
        <end position="200"/>
    </location>
</feature>
<feature type="compositionally biased region" description="Low complexity" evidence="8">
    <location>
        <begin position="146"/>
        <end position="189"/>
    </location>
</feature>
<dbReference type="InterPro" id="IPR050331">
    <property type="entry name" value="Zinc_finger"/>
</dbReference>
<dbReference type="GO" id="GO:0008270">
    <property type="term" value="F:zinc ion binding"/>
    <property type="evidence" value="ECO:0007669"/>
    <property type="project" value="UniProtKB-KW"/>
</dbReference>
<dbReference type="EMBL" id="CP138582">
    <property type="protein sequence ID" value="WPG99629.1"/>
    <property type="molecule type" value="Genomic_DNA"/>
</dbReference>
<dbReference type="SUPFAM" id="SSF57667">
    <property type="entry name" value="beta-beta-alpha zinc fingers"/>
    <property type="match status" value="1"/>
</dbReference>
<feature type="compositionally biased region" description="Low complexity" evidence="8">
    <location>
        <begin position="30"/>
        <end position="41"/>
    </location>
</feature>
<keyword evidence="5" id="KW-0862">Zinc</keyword>
<dbReference type="AlphaFoldDB" id="A0AAQ3M2G4"/>
<evidence type="ECO:0000256" key="7">
    <source>
        <dbReference type="PROSITE-ProRule" id="PRU00042"/>
    </source>
</evidence>
<evidence type="ECO:0000256" key="2">
    <source>
        <dbReference type="ARBA" id="ARBA00022723"/>
    </source>
</evidence>
<dbReference type="PROSITE" id="PS50157">
    <property type="entry name" value="ZINC_FINGER_C2H2_2"/>
    <property type="match status" value="2"/>
</dbReference>
<evidence type="ECO:0000256" key="6">
    <source>
        <dbReference type="ARBA" id="ARBA00023242"/>
    </source>
</evidence>
<feature type="region of interest" description="Disordered" evidence="8">
    <location>
        <begin position="362"/>
        <end position="387"/>
    </location>
</feature>
<gene>
    <name evidence="10" type="ORF">R9X50_00244700</name>
</gene>
<evidence type="ECO:0000313" key="10">
    <source>
        <dbReference type="EMBL" id="WPG99629.1"/>
    </source>
</evidence>
<evidence type="ECO:0000256" key="1">
    <source>
        <dbReference type="ARBA" id="ARBA00004123"/>
    </source>
</evidence>
<dbReference type="FunFam" id="3.30.160.60:FF:002343">
    <property type="entry name" value="Zinc finger protein 33A"/>
    <property type="match status" value="1"/>
</dbReference>
<keyword evidence="6" id="KW-0539">Nucleus</keyword>
<feature type="compositionally biased region" description="Pro residues" evidence="8">
    <location>
        <begin position="136"/>
        <end position="145"/>
    </location>
</feature>
<dbReference type="GO" id="GO:0005634">
    <property type="term" value="C:nucleus"/>
    <property type="evidence" value="ECO:0007669"/>
    <property type="project" value="UniProtKB-SubCell"/>
</dbReference>